<gene>
    <name evidence="1" type="ORF">NWFMUON74_61980</name>
</gene>
<keyword evidence="2" id="KW-1185">Reference proteome</keyword>
<organism evidence="1 2">
    <name type="scientific">Nocardia wallacei</name>
    <dbReference type="NCBI Taxonomy" id="480035"/>
    <lineage>
        <taxon>Bacteria</taxon>
        <taxon>Bacillati</taxon>
        <taxon>Actinomycetota</taxon>
        <taxon>Actinomycetes</taxon>
        <taxon>Mycobacteriales</taxon>
        <taxon>Nocardiaceae</taxon>
        <taxon>Nocardia</taxon>
    </lineage>
</organism>
<dbReference type="Proteomes" id="UP000516173">
    <property type="component" value="Chromosome"/>
</dbReference>
<evidence type="ECO:0000313" key="2">
    <source>
        <dbReference type="Proteomes" id="UP000516173"/>
    </source>
</evidence>
<evidence type="ECO:0000313" key="1">
    <source>
        <dbReference type="EMBL" id="BCK58426.1"/>
    </source>
</evidence>
<name>A0A7G1KV46_9NOCA</name>
<dbReference type="AlphaFoldDB" id="A0A7G1KV46"/>
<reference evidence="1 2" key="1">
    <citation type="submission" date="2020-08" db="EMBL/GenBank/DDBJ databases">
        <title>Genome Sequencing of Nocardia wallacei strain FMUON74 and assembly.</title>
        <authorList>
            <person name="Toyokawa M."/>
            <person name="Uesaka K."/>
        </authorList>
    </citation>
    <scope>NUCLEOTIDE SEQUENCE [LARGE SCALE GENOMIC DNA]</scope>
    <source>
        <strain evidence="1 2">FMUON74</strain>
    </source>
</reference>
<dbReference type="KEGG" id="nwl:NWFMUON74_61980"/>
<protein>
    <submittedName>
        <fullName evidence="1">Uncharacterized protein</fullName>
    </submittedName>
</protein>
<dbReference type="EMBL" id="AP023396">
    <property type="protein sequence ID" value="BCK58426.1"/>
    <property type="molecule type" value="Genomic_DNA"/>
</dbReference>
<dbReference type="GeneID" id="80350606"/>
<accession>A0A7G1KV46</accession>
<proteinExistence type="predicted"/>
<sequence>MKRFNPYPTAFGWVDPDISTALEWDRAQVQRLARHLGYLIVWPPPSLLPLTDQVRAARAEVVITPTTQHLTPLTLNALLGVADVETLAPRLSFTKWSQISAIGGLG</sequence>
<dbReference type="RefSeq" id="WP_187685179.1">
    <property type="nucleotide sequence ID" value="NZ_AP023396.1"/>
</dbReference>